<accession>A0A1Y5I236</accession>
<dbReference type="EMBL" id="KZ155839">
    <property type="protein sequence ID" value="OUS42244.1"/>
    <property type="molecule type" value="Genomic_DNA"/>
</dbReference>
<gene>
    <name evidence="2" type="ORF">BE221DRAFT_188073</name>
</gene>
<dbReference type="AlphaFoldDB" id="A0A1Y5I236"/>
<feature type="region of interest" description="Disordered" evidence="1">
    <location>
        <begin position="340"/>
        <end position="397"/>
    </location>
</feature>
<organism evidence="2">
    <name type="scientific">Ostreococcus tauri</name>
    <name type="common">Marine green alga</name>
    <dbReference type="NCBI Taxonomy" id="70448"/>
    <lineage>
        <taxon>Eukaryota</taxon>
        <taxon>Viridiplantae</taxon>
        <taxon>Chlorophyta</taxon>
        <taxon>Mamiellophyceae</taxon>
        <taxon>Mamiellales</taxon>
        <taxon>Bathycoccaceae</taxon>
        <taxon>Ostreococcus</taxon>
    </lineage>
</organism>
<protein>
    <submittedName>
        <fullName evidence="2">Uncharacterized protein</fullName>
    </submittedName>
</protein>
<name>A0A1Y5I236_OSTTA</name>
<reference evidence="2" key="1">
    <citation type="submission" date="2017-04" db="EMBL/GenBank/DDBJ databases">
        <title>Population genomics of picophytoplankton unveils novel chromosome hypervariability.</title>
        <authorList>
            <consortium name="DOE Joint Genome Institute"/>
            <person name="Blanc-Mathieu R."/>
            <person name="Krasovec M."/>
            <person name="Hebrard M."/>
            <person name="Yau S."/>
            <person name="Desgranges E."/>
            <person name="Martin J."/>
            <person name="Schackwitz W."/>
            <person name="Kuo A."/>
            <person name="Salin G."/>
            <person name="Donnadieu C."/>
            <person name="Desdevises Y."/>
            <person name="Sanchez-Ferandin S."/>
            <person name="Moreau H."/>
            <person name="Rivals E."/>
            <person name="Grigoriev I.V."/>
            <person name="Grimsley N."/>
            <person name="Eyre-Walker A."/>
            <person name="Piganeau G."/>
        </authorList>
    </citation>
    <scope>NUCLEOTIDE SEQUENCE [LARGE SCALE GENOMIC DNA]</scope>
    <source>
        <strain evidence="2">RCC 1115</strain>
    </source>
</reference>
<sequence length="444" mass="50233">MTPPDARAVDDDDVPRPPSVESLGSEVSLEQCERLFTCLHFHACEAMCRDVYAAYAIDPSAPRPLVRGRDDVNAGARARASETRARDETDDDDDARRRRAKAAARRLRRPEDYLDEIYDECSCSEDEDENSERNVLRREMDAELRAMRWPPEDLSSRDACWIASCLWVQCKFKSARGLGRTIAEDEDDIARGVPRAKRAFGPTFRMLWCKLKWEEGPAKNANTAEELEIERVILELFDEARRLNVVESDAVPSDKREAWMQALGNLSWLYASQILASQRDVADDAMRWIDDQSDLLDSQIMMEVKSWIRDVGINRLYRFTYTIDDMGRAVVVNERVDDDVVSAREPEPPAITSRHSVPLDDRDDDENNEKSTEVTPSASDAKSSTARKKNDRRPSLADALARSVGEIARDPLGDHALRAYATAAVGAYTAYILARALRSRSKSR</sequence>
<feature type="region of interest" description="Disordered" evidence="1">
    <location>
        <begin position="1"/>
        <end position="25"/>
    </location>
</feature>
<feature type="region of interest" description="Disordered" evidence="1">
    <location>
        <begin position="62"/>
        <end position="96"/>
    </location>
</feature>
<proteinExistence type="predicted"/>
<evidence type="ECO:0000313" key="2">
    <source>
        <dbReference type="EMBL" id="OUS42244.1"/>
    </source>
</evidence>
<feature type="compositionally biased region" description="Polar residues" evidence="1">
    <location>
        <begin position="373"/>
        <end position="384"/>
    </location>
</feature>
<dbReference type="Proteomes" id="UP000195557">
    <property type="component" value="Unassembled WGS sequence"/>
</dbReference>
<evidence type="ECO:0000256" key="1">
    <source>
        <dbReference type="SAM" id="MobiDB-lite"/>
    </source>
</evidence>